<organism evidence="4 5">
    <name type="scientific">Actinoplanes sandaracinus</name>
    <dbReference type="NCBI Taxonomy" id="3045177"/>
    <lineage>
        <taxon>Bacteria</taxon>
        <taxon>Bacillati</taxon>
        <taxon>Actinomycetota</taxon>
        <taxon>Actinomycetes</taxon>
        <taxon>Micromonosporales</taxon>
        <taxon>Micromonosporaceae</taxon>
        <taxon>Actinoplanes</taxon>
    </lineage>
</organism>
<dbReference type="SMART" id="SM00267">
    <property type="entry name" value="GGDEF"/>
    <property type="match status" value="1"/>
</dbReference>
<keyword evidence="5" id="KW-1185">Reference proteome</keyword>
<accession>A0ABT6WJW5</accession>
<dbReference type="InterPro" id="IPR000160">
    <property type="entry name" value="GGDEF_dom"/>
</dbReference>
<dbReference type="CDD" id="cd01949">
    <property type="entry name" value="GGDEF"/>
    <property type="match status" value="1"/>
</dbReference>
<feature type="transmembrane region" description="Helical" evidence="2">
    <location>
        <begin position="69"/>
        <end position="88"/>
    </location>
</feature>
<feature type="transmembrane region" description="Helical" evidence="2">
    <location>
        <begin position="12"/>
        <end position="33"/>
    </location>
</feature>
<proteinExistence type="predicted"/>
<sequence length="362" mass="38404">MPHQLRDLHGAARAVAYLMLAAGPYNLITGVLMKLGEPAFEVIAIGVISCALFVLGLICLRRPEALPRLFWTLLPLVSAGVITGLNIATADASMGAQLFYLWPLLYAASFVSRRIVALTVAQISAGQGLVAYQLQTGDQALNDWIALTVAMTMTALVVTGLRERNDKLRDVLQTQATSDSLTGSANRRAFDAELGRAVARAGLHDPLALVMIDVDHFKTINDTWGHAAGDRALRAVADALREATEGREHLVARLGGDEFAVLLRAGPYAALQFAELARTRIGAAGHLPGGPPSLSIGIAVAPDHATSAEELQRVADAALYQAKEGGRGRSMMARPATARRNVDQVPEITCGAAPSDARPSPR</sequence>
<dbReference type="EMBL" id="JASCTH010000009">
    <property type="protein sequence ID" value="MDI6100018.1"/>
    <property type="molecule type" value="Genomic_DNA"/>
</dbReference>
<dbReference type="PANTHER" id="PTHR45138">
    <property type="entry name" value="REGULATORY COMPONENTS OF SENSORY TRANSDUCTION SYSTEM"/>
    <property type="match status" value="1"/>
</dbReference>
<dbReference type="Proteomes" id="UP001241758">
    <property type="component" value="Unassembled WGS sequence"/>
</dbReference>
<feature type="domain" description="GGDEF" evidence="3">
    <location>
        <begin position="205"/>
        <end position="335"/>
    </location>
</feature>
<keyword evidence="4" id="KW-0808">Transferase</keyword>
<dbReference type="SUPFAM" id="SSF55073">
    <property type="entry name" value="Nucleotide cyclase"/>
    <property type="match status" value="1"/>
</dbReference>
<feature type="region of interest" description="Disordered" evidence="1">
    <location>
        <begin position="325"/>
        <end position="362"/>
    </location>
</feature>
<dbReference type="EC" id="2.7.7.65" evidence="4"/>
<dbReference type="PANTHER" id="PTHR45138:SF9">
    <property type="entry name" value="DIGUANYLATE CYCLASE DGCM-RELATED"/>
    <property type="match status" value="1"/>
</dbReference>
<dbReference type="InterPro" id="IPR050469">
    <property type="entry name" value="Diguanylate_Cyclase"/>
</dbReference>
<feature type="transmembrane region" description="Helical" evidence="2">
    <location>
        <begin position="144"/>
        <end position="161"/>
    </location>
</feature>
<keyword evidence="4" id="KW-0548">Nucleotidyltransferase</keyword>
<evidence type="ECO:0000313" key="4">
    <source>
        <dbReference type="EMBL" id="MDI6100018.1"/>
    </source>
</evidence>
<keyword evidence="2" id="KW-0812">Transmembrane</keyword>
<protein>
    <submittedName>
        <fullName evidence="4">GGDEF domain-containing protein</fullName>
        <ecNumber evidence="4">2.7.7.65</ecNumber>
    </submittedName>
</protein>
<feature type="transmembrane region" description="Helical" evidence="2">
    <location>
        <begin position="39"/>
        <end position="60"/>
    </location>
</feature>
<dbReference type="Gene3D" id="3.30.70.270">
    <property type="match status" value="1"/>
</dbReference>
<keyword evidence="2" id="KW-0472">Membrane</keyword>
<evidence type="ECO:0000313" key="5">
    <source>
        <dbReference type="Proteomes" id="UP001241758"/>
    </source>
</evidence>
<dbReference type="InterPro" id="IPR043128">
    <property type="entry name" value="Rev_trsase/Diguanyl_cyclase"/>
</dbReference>
<dbReference type="GO" id="GO:0052621">
    <property type="term" value="F:diguanylate cyclase activity"/>
    <property type="evidence" value="ECO:0007669"/>
    <property type="project" value="UniProtKB-EC"/>
</dbReference>
<dbReference type="RefSeq" id="WP_282760569.1">
    <property type="nucleotide sequence ID" value="NZ_JASCTH010000009.1"/>
</dbReference>
<dbReference type="Pfam" id="PF00990">
    <property type="entry name" value="GGDEF"/>
    <property type="match status" value="1"/>
</dbReference>
<gene>
    <name evidence="4" type="ORF">QLQ12_15560</name>
</gene>
<keyword evidence="2" id="KW-1133">Transmembrane helix</keyword>
<evidence type="ECO:0000256" key="2">
    <source>
        <dbReference type="SAM" id="Phobius"/>
    </source>
</evidence>
<dbReference type="NCBIfam" id="TIGR00254">
    <property type="entry name" value="GGDEF"/>
    <property type="match status" value="1"/>
</dbReference>
<evidence type="ECO:0000256" key="1">
    <source>
        <dbReference type="SAM" id="MobiDB-lite"/>
    </source>
</evidence>
<dbReference type="PROSITE" id="PS50887">
    <property type="entry name" value="GGDEF"/>
    <property type="match status" value="1"/>
</dbReference>
<evidence type="ECO:0000259" key="3">
    <source>
        <dbReference type="PROSITE" id="PS50887"/>
    </source>
</evidence>
<dbReference type="InterPro" id="IPR029787">
    <property type="entry name" value="Nucleotide_cyclase"/>
</dbReference>
<comment type="caution">
    <text evidence="4">The sequence shown here is derived from an EMBL/GenBank/DDBJ whole genome shotgun (WGS) entry which is preliminary data.</text>
</comment>
<name>A0ABT6WJW5_9ACTN</name>
<reference evidence="4 5" key="1">
    <citation type="submission" date="2023-05" db="EMBL/GenBank/DDBJ databases">
        <title>Actinoplanes sp. NEAU-A12 genome sequencing.</title>
        <authorList>
            <person name="Wang Z.-S."/>
        </authorList>
    </citation>
    <scope>NUCLEOTIDE SEQUENCE [LARGE SCALE GENOMIC DNA]</scope>
    <source>
        <strain evidence="4 5">NEAU-A12</strain>
    </source>
</reference>